<protein>
    <submittedName>
        <fullName evidence="2">Uncharacterized protein</fullName>
    </submittedName>
</protein>
<reference evidence="2 3" key="1">
    <citation type="submission" date="2011-02" db="EMBL/GenBank/DDBJ databases">
        <authorList>
            <person name="Weinstock G."/>
            <person name="Sodergren E."/>
            <person name="Clifton S."/>
            <person name="Fulton L."/>
            <person name="Fulton B."/>
            <person name="Courtney L."/>
            <person name="Fronick C."/>
            <person name="Harrison M."/>
            <person name="Strong C."/>
            <person name="Farmer C."/>
            <person name="Delahaunty K."/>
            <person name="Markovic C."/>
            <person name="Hall O."/>
            <person name="Minx P."/>
            <person name="Tomlinson C."/>
            <person name="Mitreva M."/>
            <person name="Hou S."/>
            <person name="Chen J."/>
            <person name="Wollam A."/>
            <person name="Pepin K.H."/>
            <person name="Johnson M."/>
            <person name="Bhonagiri V."/>
            <person name="Zhang X."/>
            <person name="Suruliraj S."/>
            <person name="Warren W."/>
            <person name="Chinwalla A."/>
            <person name="Mardis E.R."/>
            <person name="Wilson R.K."/>
        </authorList>
    </citation>
    <scope>NUCLEOTIDE SEQUENCE [LARGE SCALE GENOMIC DNA]</scope>
    <source>
        <strain evidence="2 3">YIT 11841</strain>
    </source>
</reference>
<comment type="caution">
    <text evidence="2">The sequence shown here is derived from an EMBL/GenBank/DDBJ whole genome shotgun (WGS) entry which is preliminary data.</text>
</comment>
<dbReference type="AlphaFoldDB" id="F3QSN9"/>
<accession>F3QSN9</accession>
<keyword evidence="1" id="KW-0472">Membrane</keyword>
<dbReference type="eggNOG" id="ENOG5030W5N">
    <property type="taxonomic scope" value="Bacteria"/>
</dbReference>
<proteinExistence type="predicted"/>
<dbReference type="PROSITE" id="PS51257">
    <property type="entry name" value="PROKAR_LIPOPROTEIN"/>
    <property type="match status" value="1"/>
</dbReference>
<keyword evidence="3" id="KW-1185">Reference proteome</keyword>
<feature type="transmembrane region" description="Helical" evidence="1">
    <location>
        <begin position="122"/>
        <end position="145"/>
    </location>
</feature>
<dbReference type="Proteomes" id="UP000005546">
    <property type="component" value="Unassembled WGS sequence"/>
</dbReference>
<evidence type="ECO:0000313" key="3">
    <source>
        <dbReference type="Proteomes" id="UP000005546"/>
    </source>
</evidence>
<gene>
    <name evidence="2" type="ORF">HMPREF9442_01199</name>
</gene>
<evidence type="ECO:0000256" key="1">
    <source>
        <dbReference type="SAM" id="Phobius"/>
    </source>
</evidence>
<dbReference type="HOGENOM" id="CLU_154433_0_0_10"/>
<keyword evidence="1" id="KW-0812">Transmembrane</keyword>
<keyword evidence="1" id="KW-1133">Transmembrane helix</keyword>
<organism evidence="2 3">
    <name type="scientific">Paraprevotella xylaniphila YIT 11841</name>
    <dbReference type="NCBI Taxonomy" id="762982"/>
    <lineage>
        <taxon>Bacteria</taxon>
        <taxon>Pseudomonadati</taxon>
        <taxon>Bacteroidota</taxon>
        <taxon>Bacteroidia</taxon>
        <taxon>Bacteroidales</taxon>
        <taxon>Prevotellaceae</taxon>
        <taxon>Paraprevotella</taxon>
    </lineage>
</organism>
<sequence length="149" mass="17697">MDMNRFFRVFWPWLMVPVFWLVVGLSLFAMCGCARVQYVPVETVRIDSVHGARWSVDSVYLKDSIHVELRTERDTVYRTEYKYRTHWRERVVRDTLVSVRTDSVGVPYPVERKLSRWEETKLHYGGFALVAVVVCILIGFGRFVYRLKK</sequence>
<evidence type="ECO:0000313" key="2">
    <source>
        <dbReference type="EMBL" id="EGG55326.1"/>
    </source>
</evidence>
<dbReference type="STRING" id="762982.HMPREF9442_01199"/>
<name>F3QSN9_9BACT</name>
<dbReference type="EMBL" id="AFBR01000028">
    <property type="protein sequence ID" value="EGG55326.1"/>
    <property type="molecule type" value="Genomic_DNA"/>
</dbReference>